<evidence type="ECO:0000313" key="2">
    <source>
        <dbReference type="Proteomes" id="UP000323671"/>
    </source>
</evidence>
<keyword evidence="2" id="KW-1185">Reference proteome</keyword>
<organism evidence="1 2">
    <name type="scientific">Oryzomicrobium terrae</name>
    <dbReference type="NCBI Taxonomy" id="1735038"/>
    <lineage>
        <taxon>Bacteria</taxon>
        <taxon>Pseudomonadati</taxon>
        <taxon>Pseudomonadota</taxon>
        <taxon>Betaproteobacteria</taxon>
        <taxon>Rhodocyclales</taxon>
        <taxon>Rhodocyclaceae</taxon>
        <taxon>Oryzomicrobium</taxon>
    </lineage>
</organism>
<dbReference type="EMBL" id="CP022579">
    <property type="protein sequence ID" value="QEL64983.1"/>
    <property type="molecule type" value="Genomic_DNA"/>
</dbReference>
<accession>A0A5C1E7Y8</accession>
<gene>
    <name evidence="1" type="ORF">OTERR_15070</name>
</gene>
<reference evidence="1 2" key="1">
    <citation type="submission" date="2017-07" db="EMBL/GenBank/DDBJ databases">
        <title>Complete genome sequence of Oryzomicrobium terrae TPP412.</title>
        <authorList>
            <person name="Chiu L.-W."/>
            <person name="Lo K.-J."/>
            <person name="Tsai Y.-M."/>
            <person name="Lin S.-S."/>
            <person name="Kuo C.-H."/>
            <person name="Liu C.-T."/>
        </authorList>
    </citation>
    <scope>NUCLEOTIDE SEQUENCE [LARGE SCALE GENOMIC DNA]</scope>
    <source>
        <strain evidence="1 2">TPP412</strain>
    </source>
</reference>
<dbReference type="Proteomes" id="UP000323671">
    <property type="component" value="Chromosome"/>
</dbReference>
<dbReference type="KEGG" id="otr:OTERR_15070"/>
<dbReference type="RefSeq" id="WP_054620981.1">
    <property type="nucleotide sequence ID" value="NZ_CP022579.1"/>
</dbReference>
<protein>
    <submittedName>
        <fullName evidence="1">Uncharacterized protein</fullName>
    </submittedName>
</protein>
<name>A0A5C1E7Y8_9RHOO</name>
<dbReference type="AlphaFoldDB" id="A0A5C1E7Y8"/>
<proteinExistence type="predicted"/>
<sequence>MVAHCCPVCGQIHDVPDILDRLSYGRQMTCSPACKAALRQVVRRRILDELAQRQANAMSPSPPG</sequence>
<evidence type="ECO:0000313" key="1">
    <source>
        <dbReference type="EMBL" id="QEL64983.1"/>
    </source>
</evidence>